<dbReference type="GO" id="GO:0005524">
    <property type="term" value="F:ATP binding"/>
    <property type="evidence" value="ECO:0007669"/>
    <property type="project" value="UniProtKB-KW"/>
</dbReference>
<evidence type="ECO:0000313" key="2">
    <source>
        <dbReference type="EMBL" id="GGZ55576.1"/>
    </source>
</evidence>
<dbReference type="Proteomes" id="UP000326831">
    <property type="component" value="Chromosome"/>
</dbReference>
<dbReference type="AlphaFoldDB" id="A0A5P2UG53"/>
<dbReference type="InterPro" id="IPR027417">
    <property type="entry name" value="P-loop_NTPase"/>
</dbReference>
<protein>
    <submittedName>
        <fullName evidence="2">ATP-binding protein</fullName>
    </submittedName>
</protein>
<evidence type="ECO:0000313" key="4">
    <source>
        <dbReference type="Proteomes" id="UP000326831"/>
    </source>
</evidence>
<evidence type="ECO:0000313" key="3">
    <source>
        <dbReference type="EMBL" id="QEU78152.1"/>
    </source>
</evidence>
<dbReference type="RefSeq" id="WP_150517244.1">
    <property type="nucleotide sequence ID" value="NZ_BMVX01000004.1"/>
</dbReference>
<reference evidence="3 4" key="2">
    <citation type="submission" date="2017-09" db="EMBL/GenBank/DDBJ databases">
        <authorList>
            <person name="Lee N."/>
            <person name="Cho B.-K."/>
        </authorList>
    </citation>
    <scope>NUCLEOTIDE SEQUENCE [LARGE SCALE GENOMIC DNA]</scope>
    <source>
        <strain evidence="3 4">ATCC 27467</strain>
    </source>
</reference>
<dbReference type="EMBL" id="BMVX01000004">
    <property type="protein sequence ID" value="GGZ55576.1"/>
    <property type="molecule type" value="Genomic_DNA"/>
</dbReference>
<dbReference type="Proteomes" id="UP000634660">
    <property type="component" value="Unassembled WGS sequence"/>
</dbReference>
<gene>
    <name evidence="3" type="ORF">CP968_07525</name>
    <name evidence="2" type="ORF">GCM10010371_13840</name>
</gene>
<dbReference type="OrthoDB" id="9794834at2"/>
<reference evidence="2" key="1">
    <citation type="journal article" date="2014" name="Int. J. Syst. Evol. Microbiol.">
        <title>Complete genome sequence of Corynebacterium casei LMG S-19264T (=DSM 44701T), isolated from a smear-ripened cheese.</title>
        <authorList>
            <consortium name="US DOE Joint Genome Institute (JGI-PGF)"/>
            <person name="Walter F."/>
            <person name="Albersmeier A."/>
            <person name="Kalinowski J."/>
            <person name="Ruckert C."/>
        </authorList>
    </citation>
    <scope>NUCLEOTIDE SEQUENCE</scope>
    <source>
        <strain evidence="2">JCM 4834</strain>
    </source>
</reference>
<name>A0A5P2UG53_9ACTN</name>
<evidence type="ECO:0000256" key="1">
    <source>
        <dbReference type="SAM" id="MobiDB-lite"/>
    </source>
</evidence>
<keyword evidence="2" id="KW-0547">Nucleotide-binding</keyword>
<keyword evidence="4" id="KW-1185">Reference proteome</keyword>
<organism evidence="3 4">
    <name type="scientific">Streptomyces subrutilus</name>
    <dbReference type="NCBI Taxonomy" id="36818"/>
    <lineage>
        <taxon>Bacteria</taxon>
        <taxon>Bacillati</taxon>
        <taxon>Actinomycetota</taxon>
        <taxon>Actinomycetes</taxon>
        <taxon>Kitasatosporales</taxon>
        <taxon>Streptomycetaceae</taxon>
        <taxon>Streptomyces</taxon>
    </lineage>
</organism>
<dbReference type="EMBL" id="CP023701">
    <property type="protein sequence ID" value="QEU78152.1"/>
    <property type="molecule type" value="Genomic_DNA"/>
</dbReference>
<proteinExistence type="predicted"/>
<reference evidence="2" key="3">
    <citation type="submission" date="2020-09" db="EMBL/GenBank/DDBJ databases">
        <authorList>
            <person name="Sun Q."/>
            <person name="Ohkuma M."/>
        </authorList>
    </citation>
    <scope>NUCLEOTIDE SEQUENCE</scope>
    <source>
        <strain evidence="2">JCM 4834</strain>
    </source>
</reference>
<dbReference type="KEGG" id="ssub:CP968_07525"/>
<dbReference type="SUPFAM" id="SSF52540">
    <property type="entry name" value="P-loop containing nucleoside triphosphate hydrolases"/>
    <property type="match status" value="1"/>
</dbReference>
<sequence>MSEDDAQLHSGQSAHRTGELPESAQINSANQNGIIYAVQNGNQTINQSGSVEPDPWVLPDDYLSQVNKGPIYTHRWQLVGRAQTMDTLVPFAQHDQGGIAFLVGRGGVGKTKIVTSLCEALRGTTSGVEVRLLDTRSVISPGAFRNLPSTSNLLVIVDDAHDSALPLGQIVSGVRSVNGSANVLLSLRPYGMTHARRALAQAGVHVSETTVVEIGDLEFQEALSLAGEILNEAGKFHAPRLAAAARDCPLLIVTGAALINGGALDPRRFEGDEQLHVELTGRLAEALTSYSAPEQVPQELLYALAAFQPVRLAEPEVRTSLEALTGLTFDLCAQHLTTLEHAGVVLSRNTAVRLVPDLLGDALLIRAARHHGTGLPTGYLARAMKAAQGSALTNLVVNAGRVDWQQQQGTDAGVLIEPLWEQIAAAFRTTDAREQVSILEIVAKVAFFQPRRALDLAAWAVENPCAPVTAEVGFGFAHTWTDTDVRHALASVLRAAAHHPSFLPQAATLLWGLGRDDSRLTPQHPSHPLRILEELAGYTRWGPTEYQRILVAQVERWLTRAPITPSIHQPLKVLAPLLATDGHDEMWTPATWSLSFRPYVLEPAPEVLDIRGQVLDLAFAELGNPQIERASAAISLVGDALGLPRGSFGLMVSDSMREPWIPHLVSVVDRLRRYIVEHVLPPAILVAVRTELHWLARYGPDDARRAAKDALHAIPASPENELARALHGGPTDPASFPEYSDWLAARDVLFSNVRNALVDWTDSQVVLCINSLFGEENRVFGADSGRARPFIWTLVTHRPSIGEAVCEQALATPDSSLTSLVSVALAAMGQAASGRAVLWGRTLMNSGNTQLTREAAHAFGIQRGRGDLVEDEADLLRELAAHGDSIVRRATRGAVRAIADQHKELAVELLTASPAVEVADLEEFARALAGPPFSPLGWSDLSEDQQGAFLTALTAVPSIEGYDIGRFLAELARTEPFTVVELLQSRVELYSHEQSAGYSPLPFAWHVSPPFRDHDDFTALLRQIRDWLAADPNSALRHYLGAKLFALVAGSYDARVVETIDEWLDDSDPVKIKVTAALVSKAPRTLVWDAEFVRRCLRAADRHGDASLNRMRNALHSAVITGMRSGTPGQPFPEDVEEHAKATELADRCAKASVEEQFYRDIAESALRRVQDESDDTPPDGRDW</sequence>
<feature type="region of interest" description="Disordered" evidence="1">
    <location>
        <begin position="1"/>
        <end position="20"/>
    </location>
</feature>
<accession>A0A5P2UG53</accession>
<keyword evidence="2" id="KW-0067">ATP-binding</keyword>